<dbReference type="PIRSF" id="PIRSF015952">
    <property type="entry name" value="U3snoRNP11"/>
    <property type="match status" value="1"/>
</dbReference>
<comment type="function">
    <text evidence="5">Involved in nucleolar processing of pre-18S ribosomal RNA.</text>
</comment>
<feature type="region of interest" description="Disordered" evidence="6">
    <location>
        <begin position="217"/>
        <end position="257"/>
    </location>
</feature>
<name>A0A814QT93_ADIRI</name>
<dbReference type="PANTHER" id="PTHR12838:SF0">
    <property type="entry name" value="U3 SMALL NUCLEOLAR RNA-ASSOCIATED PROTEIN 11-RELATED"/>
    <property type="match status" value="1"/>
</dbReference>
<dbReference type="InterPro" id="IPR007144">
    <property type="entry name" value="SSU_processome_Utp11"/>
</dbReference>
<gene>
    <name evidence="7" type="ORF">EDS130_LOCUS21206</name>
</gene>
<dbReference type="Proteomes" id="UP000663852">
    <property type="component" value="Unassembled WGS sequence"/>
</dbReference>
<accession>A0A814QT93</accession>
<evidence type="ECO:0000313" key="8">
    <source>
        <dbReference type="Proteomes" id="UP000663852"/>
    </source>
</evidence>
<feature type="compositionally biased region" description="Basic and acidic residues" evidence="6">
    <location>
        <begin position="217"/>
        <end position="230"/>
    </location>
</feature>
<proteinExistence type="inferred from homology"/>
<evidence type="ECO:0000313" key="7">
    <source>
        <dbReference type="EMBL" id="CAF1123967.1"/>
    </source>
</evidence>
<evidence type="ECO:0000256" key="4">
    <source>
        <dbReference type="ARBA" id="ARBA00023242"/>
    </source>
</evidence>
<feature type="compositionally biased region" description="Acidic residues" evidence="6">
    <location>
        <begin position="231"/>
        <end position="241"/>
    </location>
</feature>
<organism evidence="7 8">
    <name type="scientific">Adineta ricciae</name>
    <name type="common">Rotifer</name>
    <dbReference type="NCBI Taxonomy" id="249248"/>
    <lineage>
        <taxon>Eukaryota</taxon>
        <taxon>Metazoa</taxon>
        <taxon>Spiralia</taxon>
        <taxon>Gnathifera</taxon>
        <taxon>Rotifera</taxon>
        <taxon>Eurotatoria</taxon>
        <taxon>Bdelloidea</taxon>
        <taxon>Adinetida</taxon>
        <taxon>Adinetidae</taxon>
        <taxon>Adineta</taxon>
    </lineage>
</organism>
<evidence type="ECO:0000256" key="6">
    <source>
        <dbReference type="SAM" id="MobiDB-lite"/>
    </source>
</evidence>
<feature type="region of interest" description="Disordered" evidence="6">
    <location>
        <begin position="1"/>
        <end position="29"/>
    </location>
</feature>
<dbReference type="GO" id="GO:0032040">
    <property type="term" value="C:small-subunit processome"/>
    <property type="evidence" value="ECO:0007669"/>
    <property type="project" value="UniProtKB-UniRule"/>
</dbReference>
<feature type="compositionally biased region" description="Basic residues" evidence="6">
    <location>
        <begin position="248"/>
        <end position="257"/>
    </location>
</feature>
<sequence length="257" mass="30831">MSSWKKSSKAGQVHHRERSQLSSREHLGLLEKKKDYKERAVDYQTKGNVIRELKKKALDKNPEEYYFNMVNTKLKNGVHSLKKKYKEYTDDQLKLMQSQDLKYIKYKHQMERKKIDRLQSSSHLIDSESRPSTSHIFFVDSQKQVEKFDPVKKMRTHPALINRRSNRLTIEQLKSMKVNFDDELINKFQKQRKKKYAELQKRIDREKKLEQVESAMEDKLLLKNPKQTDKNDDDFWSDDEAEKANEKKKTKVVPRKK</sequence>
<dbReference type="PANTHER" id="PTHR12838">
    <property type="entry name" value="U3 SMALL NUCLEOLAR RNA-ASSOCIATED PROTEIN 11"/>
    <property type="match status" value="1"/>
</dbReference>
<comment type="similarity">
    <text evidence="2 5">Belongs to the UTP11 family.</text>
</comment>
<evidence type="ECO:0000256" key="3">
    <source>
        <dbReference type="ARBA" id="ARBA00022552"/>
    </source>
</evidence>
<dbReference type="EMBL" id="CAJNOJ010000106">
    <property type="protein sequence ID" value="CAF1123967.1"/>
    <property type="molecule type" value="Genomic_DNA"/>
</dbReference>
<feature type="compositionally biased region" description="Basic residues" evidence="6">
    <location>
        <begin position="1"/>
        <end position="17"/>
    </location>
</feature>
<dbReference type="AlphaFoldDB" id="A0A814QT93"/>
<comment type="caution">
    <text evidence="7">The sequence shown here is derived from an EMBL/GenBank/DDBJ whole genome shotgun (WGS) entry which is preliminary data.</text>
</comment>
<protein>
    <recommendedName>
        <fullName evidence="5">U3 small nucleolar RNA-associated protein 11</fullName>
        <shortName evidence="5">U3 snoRNA-associated protein 11</shortName>
    </recommendedName>
</protein>
<keyword evidence="3 5" id="KW-0698">rRNA processing</keyword>
<dbReference type="OrthoDB" id="29058at2759"/>
<comment type="subcellular location">
    <subcellularLocation>
        <location evidence="1 5">Nucleus</location>
        <location evidence="1 5">Nucleolus</location>
    </subcellularLocation>
</comment>
<reference evidence="7" key="1">
    <citation type="submission" date="2021-02" db="EMBL/GenBank/DDBJ databases">
        <authorList>
            <person name="Nowell W R."/>
        </authorList>
    </citation>
    <scope>NUCLEOTIDE SEQUENCE</scope>
</reference>
<keyword evidence="4 5" id="KW-0539">Nucleus</keyword>
<evidence type="ECO:0000256" key="2">
    <source>
        <dbReference type="ARBA" id="ARBA00008105"/>
    </source>
</evidence>
<comment type="subunit">
    <text evidence="5">Component of the ribosomal small subunit (SSU) processome.</text>
</comment>
<dbReference type="Pfam" id="PF03998">
    <property type="entry name" value="Utp11"/>
    <property type="match status" value="1"/>
</dbReference>
<evidence type="ECO:0000256" key="5">
    <source>
        <dbReference type="PIRNR" id="PIRNR015952"/>
    </source>
</evidence>
<dbReference type="GO" id="GO:0006364">
    <property type="term" value="P:rRNA processing"/>
    <property type="evidence" value="ECO:0007669"/>
    <property type="project" value="UniProtKB-UniRule"/>
</dbReference>
<evidence type="ECO:0000256" key="1">
    <source>
        <dbReference type="ARBA" id="ARBA00004604"/>
    </source>
</evidence>